<evidence type="ECO:0000256" key="1">
    <source>
        <dbReference type="ARBA" id="ARBA00001936"/>
    </source>
</evidence>
<gene>
    <name evidence="13" type="ORF">NDU88_000515</name>
</gene>
<dbReference type="InterPro" id="IPR037227">
    <property type="entry name" value="EndoU-like"/>
</dbReference>
<dbReference type="GO" id="GO:0016829">
    <property type="term" value="F:lyase activity"/>
    <property type="evidence" value="ECO:0007669"/>
    <property type="project" value="UniProtKB-KW"/>
</dbReference>
<comment type="similarity">
    <text evidence="2 11">Belongs to the ENDOU family.</text>
</comment>
<evidence type="ECO:0000256" key="5">
    <source>
        <dbReference type="ARBA" id="ARBA00022723"/>
    </source>
</evidence>
<dbReference type="InterPro" id="IPR039787">
    <property type="entry name" value="ENDOU"/>
</dbReference>
<evidence type="ECO:0000256" key="11">
    <source>
        <dbReference type="RuleBase" id="RU367085"/>
    </source>
</evidence>
<dbReference type="PROSITE" id="PS51959">
    <property type="entry name" value="ENDOU"/>
    <property type="match status" value="1"/>
</dbReference>
<evidence type="ECO:0000256" key="10">
    <source>
        <dbReference type="ARBA" id="ARBA00023239"/>
    </source>
</evidence>
<keyword evidence="14" id="KW-1185">Reference proteome</keyword>
<feature type="chain" id="PRO_5043101930" description="Protein endoU" evidence="11">
    <location>
        <begin position="18"/>
        <end position="308"/>
    </location>
</feature>
<dbReference type="InterPro" id="IPR018998">
    <property type="entry name" value="EndoU_C"/>
</dbReference>
<organism evidence="13 14">
    <name type="scientific">Pleurodeles waltl</name>
    <name type="common">Iberian ribbed newt</name>
    <dbReference type="NCBI Taxonomy" id="8319"/>
    <lineage>
        <taxon>Eukaryota</taxon>
        <taxon>Metazoa</taxon>
        <taxon>Chordata</taxon>
        <taxon>Craniata</taxon>
        <taxon>Vertebrata</taxon>
        <taxon>Euteleostomi</taxon>
        <taxon>Amphibia</taxon>
        <taxon>Batrachia</taxon>
        <taxon>Caudata</taxon>
        <taxon>Salamandroidea</taxon>
        <taxon>Salamandridae</taxon>
        <taxon>Pleurodelinae</taxon>
        <taxon>Pleurodeles</taxon>
    </lineage>
</organism>
<dbReference type="GO" id="GO:0004521">
    <property type="term" value="F:RNA endonuclease activity"/>
    <property type="evidence" value="ECO:0007669"/>
    <property type="project" value="UniProtKB-UniRule"/>
</dbReference>
<name>A0AAV7S7D7_PLEWA</name>
<dbReference type="SUPFAM" id="SSF142877">
    <property type="entry name" value="EndoU-like"/>
    <property type="match status" value="1"/>
</dbReference>
<evidence type="ECO:0000256" key="7">
    <source>
        <dbReference type="ARBA" id="ARBA00022801"/>
    </source>
</evidence>
<evidence type="ECO:0000256" key="9">
    <source>
        <dbReference type="ARBA" id="ARBA00023211"/>
    </source>
</evidence>
<dbReference type="Proteomes" id="UP001066276">
    <property type="component" value="Chromosome 4_2"/>
</dbReference>
<comment type="cofactor">
    <cofactor evidence="1 11">
        <name>Mn(2+)</name>
        <dbReference type="ChEBI" id="CHEBI:29035"/>
    </cofactor>
</comment>
<evidence type="ECO:0000313" key="14">
    <source>
        <dbReference type="Proteomes" id="UP001066276"/>
    </source>
</evidence>
<feature type="signal peptide" evidence="11">
    <location>
        <begin position="1"/>
        <end position="17"/>
    </location>
</feature>
<evidence type="ECO:0000256" key="2">
    <source>
        <dbReference type="ARBA" id="ARBA00010168"/>
    </source>
</evidence>
<keyword evidence="10" id="KW-0456">Lyase</keyword>
<accession>A0AAV7S7D7</accession>
<evidence type="ECO:0000313" key="13">
    <source>
        <dbReference type="EMBL" id="KAJ1160013.1"/>
    </source>
</evidence>
<dbReference type="PANTHER" id="PTHR12439:SF43">
    <property type="entry name" value="URIDYLATE-SPECIFIC ENDORIBONUCLEASE D"/>
    <property type="match status" value="1"/>
</dbReference>
<dbReference type="EMBL" id="JANPWB010000008">
    <property type="protein sequence ID" value="KAJ1160013.1"/>
    <property type="molecule type" value="Genomic_DNA"/>
</dbReference>
<evidence type="ECO:0000259" key="12">
    <source>
        <dbReference type="PROSITE" id="PS51959"/>
    </source>
</evidence>
<comment type="subunit">
    <text evidence="3 11">Monomer.</text>
</comment>
<dbReference type="EC" id="4.6.1.-" evidence="11"/>
<sequence>MQWTGLLLCLLPAFIHGTPLQEPGSDERVLSLFAVTDSEIRSLSEELYSADVNKADVGDIVLNLQHKVPSADTGKGQDYANQRLFEYVNENKLLTRPTFARLMALLDNYDRMTGTAETVPGSEIQEQDAFLEEIFKTQVINKLYNFLSSKGFYASQLEFKRDLKEMWFGLYTRSKGPLDSSGFEHVFHGEIKSGKISGLHNWVQLYLLEKSGQANYLSYSYDGPWASFPDVMAFQYKWSTYLKSVGSFYIGSSPEFDIAVYTLCYVTRPDKLCDLRIGGQTSKIQTYSWTNSTYGDGKRYVASSYPNV</sequence>
<comment type="caution">
    <text evidence="13">The sequence shown here is derived from an EMBL/GenBank/DDBJ whole genome shotgun (WGS) entry which is preliminary data.</text>
</comment>
<dbReference type="GO" id="GO:0003723">
    <property type="term" value="F:RNA binding"/>
    <property type="evidence" value="ECO:0007669"/>
    <property type="project" value="UniProtKB-UniRule"/>
</dbReference>
<feature type="domain" description="EndoU" evidence="12">
    <location>
        <begin position="36"/>
        <end position="308"/>
    </location>
</feature>
<reference evidence="13" key="1">
    <citation type="journal article" date="2022" name="bioRxiv">
        <title>Sequencing and chromosome-scale assembly of the giantPleurodeles waltlgenome.</title>
        <authorList>
            <person name="Brown T."/>
            <person name="Elewa A."/>
            <person name="Iarovenko S."/>
            <person name="Subramanian E."/>
            <person name="Araus A.J."/>
            <person name="Petzold A."/>
            <person name="Susuki M."/>
            <person name="Suzuki K.-i.T."/>
            <person name="Hayashi T."/>
            <person name="Toyoda A."/>
            <person name="Oliveira C."/>
            <person name="Osipova E."/>
            <person name="Leigh N.D."/>
            <person name="Simon A."/>
            <person name="Yun M.H."/>
        </authorList>
    </citation>
    <scope>NUCLEOTIDE SEQUENCE</scope>
    <source>
        <strain evidence="13">20211129_DDA</strain>
        <tissue evidence="13">Liver</tissue>
    </source>
</reference>
<evidence type="ECO:0000256" key="3">
    <source>
        <dbReference type="ARBA" id="ARBA00011245"/>
    </source>
</evidence>
<dbReference type="CDD" id="cd21159">
    <property type="entry name" value="XendoU"/>
    <property type="match status" value="1"/>
</dbReference>
<dbReference type="AlphaFoldDB" id="A0AAV7S7D7"/>
<keyword evidence="4 11" id="KW-0540">Nuclease</keyword>
<dbReference type="Pfam" id="PF09412">
    <property type="entry name" value="XendoU"/>
    <property type="match status" value="1"/>
</dbReference>
<keyword evidence="5 11" id="KW-0479">Metal-binding</keyword>
<keyword evidence="9 11" id="KW-0464">Manganese</keyword>
<dbReference type="PANTHER" id="PTHR12439">
    <property type="entry name" value="PLACENTAL PROTEIN 11-RELATED"/>
    <property type="match status" value="1"/>
</dbReference>
<keyword evidence="7 11" id="KW-0378">Hydrolase</keyword>
<keyword evidence="6 11" id="KW-0255">Endonuclease</keyword>
<dbReference type="GO" id="GO:0016787">
    <property type="term" value="F:hydrolase activity"/>
    <property type="evidence" value="ECO:0007669"/>
    <property type="project" value="UniProtKB-KW"/>
</dbReference>
<evidence type="ECO:0000256" key="4">
    <source>
        <dbReference type="ARBA" id="ARBA00022722"/>
    </source>
</evidence>
<dbReference type="GO" id="GO:0046872">
    <property type="term" value="F:metal ion binding"/>
    <property type="evidence" value="ECO:0007669"/>
    <property type="project" value="UniProtKB-UniRule"/>
</dbReference>
<evidence type="ECO:0000256" key="6">
    <source>
        <dbReference type="ARBA" id="ARBA00022759"/>
    </source>
</evidence>
<keyword evidence="11" id="KW-0732">Signal</keyword>
<keyword evidence="8 11" id="KW-0694">RNA-binding</keyword>
<protein>
    <recommendedName>
        <fullName evidence="11">Protein endoU</fullName>
        <ecNumber evidence="11">4.6.1.-</ecNumber>
    </recommendedName>
</protein>
<proteinExistence type="inferred from homology"/>
<evidence type="ECO:0000256" key="8">
    <source>
        <dbReference type="ARBA" id="ARBA00022884"/>
    </source>
</evidence>